<protein>
    <submittedName>
        <fullName evidence="2">Uncharacterized protein</fullName>
    </submittedName>
</protein>
<dbReference type="EMBL" id="REGN01002087">
    <property type="protein sequence ID" value="RNA30444.1"/>
    <property type="molecule type" value="Genomic_DNA"/>
</dbReference>
<dbReference type="Proteomes" id="UP000276133">
    <property type="component" value="Unassembled WGS sequence"/>
</dbReference>
<evidence type="ECO:0000313" key="2">
    <source>
        <dbReference type="EMBL" id="RNA30444.1"/>
    </source>
</evidence>
<proteinExistence type="predicted"/>
<name>A0A3M7S3R7_BRAPC</name>
<keyword evidence="1" id="KW-0472">Membrane</keyword>
<gene>
    <name evidence="2" type="ORF">BpHYR1_018057</name>
</gene>
<feature type="transmembrane region" description="Helical" evidence="1">
    <location>
        <begin position="12"/>
        <end position="31"/>
    </location>
</feature>
<accession>A0A3M7S3R7</accession>
<reference evidence="2 3" key="1">
    <citation type="journal article" date="2018" name="Sci. Rep.">
        <title>Genomic signatures of local adaptation to the degree of environmental predictability in rotifers.</title>
        <authorList>
            <person name="Franch-Gras L."/>
            <person name="Hahn C."/>
            <person name="Garcia-Roger E.M."/>
            <person name="Carmona M.J."/>
            <person name="Serra M."/>
            <person name="Gomez A."/>
        </authorList>
    </citation>
    <scope>NUCLEOTIDE SEQUENCE [LARGE SCALE GENOMIC DNA]</scope>
    <source>
        <strain evidence="2">HYR1</strain>
    </source>
</reference>
<keyword evidence="1" id="KW-0812">Transmembrane</keyword>
<evidence type="ECO:0000256" key="1">
    <source>
        <dbReference type="SAM" id="Phobius"/>
    </source>
</evidence>
<dbReference type="AlphaFoldDB" id="A0A3M7S3R7"/>
<keyword evidence="3" id="KW-1185">Reference proteome</keyword>
<keyword evidence="1" id="KW-1133">Transmembrane helix</keyword>
<sequence>MKIGIKNDKANKVIFIISLMLLSFIVLKKIISADLFNGRIESEPIPLEPKPKFLGIKLDRKLKFAGHFKEIK</sequence>
<comment type="caution">
    <text evidence="2">The sequence shown here is derived from an EMBL/GenBank/DDBJ whole genome shotgun (WGS) entry which is preliminary data.</text>
</comment>
<organism evidence="2 3">
    <name type="scientific">Brachionus plicatilis</name>
    <name type="common">Marine rotifer</name>
    <name type="synonym">Brachionus muelleri</name>
    <dbReference type="NCBI Taxonomy" id="10195"/>
    <lineage>
        <taxon>Eukaryota</taxon>
        <taxon>Metazoa</taxon>
        <taxon>Spiralia</taxon>
        <taxon>Gnathifera</taxon>
        <taxon>Rotifera</taxon>
        <taxon>Eurotatoria</taxon>
        <taxon>Monogononta</taxon>
        <taxon>Pseudotrocha</taxon>
        <taxon>Ploima</taxon>
        <taxon>Brachionidae</taxon>
        <taxon>Brachionus</taxon>
    </lineage>
</organism>
<evidence type="ECO:0000313" key="3">
    <source>
        <dbReference type="Proteomes" id="UP000276133"/>
    </source>
</evidence>